<dbReference type="InterPro" id="IPR036397">
    <property type="entry name" value="RNaseH_sf"/>
</dbReference>
<evidence type="ECO:0000313" key="1">
    <source>
        <dbReference type="EMBL" id="CDW21983.1"/>
    </source>
</evidence>
<reference evidence="1" key="1">
    <citation type="submission" date="2014-05" db="EMBL/GenBank/DDBJ databases">
        <authorList>
            <person name="Chronopoulou M."/>
        </authorList>
    </citation>
    <scope>NUCLEOTIDE SEQUENCE</scope>
    <source>
        <tissue evidence="1">Whole organism</tissue>
    </source>
</reference>
<dbReference type="GO" id="GO:0003676">
    <property type="term" value="F:nucleic acid binding"/>
    <property type="evidence" value="ECO:0007669"/>
    <property type="project" value="InterPro"/>
</dbReference>
<dbReference type="OrthoDB" id="6375373at2759"/>
<dbReference type="PANTHER" id="PTHR47326">
    <property type="entry name" value="TRANSPOSABLE ELEMENT TC3 TRANSPOSASE-LIKE PROTEIN"/>
    <property type="match status" value="1"/>
</dbReference>
<organism evidence="1">
    <name type="scientific">Lepeophtheirus salmonis</name>
    <name type="common">Salmon louse</name>
    <name type="synonym">Caligus salmonis</name>
    <dbReference type="NCBI Taxonomy" id="72036"/>
    <lineage>
        <taxon>Eukaryota</taxon>
        <taxon>Metazoa</taxon>
        <taxon>Ecdysozoa</taxon>
        <taxon>Arthropoda</taxon>
        <taxon>Crustacea</taxon>
        <taxon>Multicrustacea</taxon>
        <taxon>Hexanauplia</taxon>
        <taxon>Copepoda</taxon>
        <taxon>Siphonostomatoida</taxon>
        <taxon>Caligidae</taxon>
        <taxon>Lepeophtheirus</taxon>
    </lineage>
</organism>
<name>A0A0K2T7K4_LEPSM</name>
<proteinExistence type="predicted"/>
<accession>A0A0K2T7K4</accession>
<dbReference type="PANTHER" id="PTHR47326:SF1">
    <property type="entry name" value="HTH PSQ-TYPE DOMAIN-CONTAINING PROTEIN"/>
    <property type="match status" value="1"/>
</dbReference>
<dbReference type="AlphaFoldDB" id="A0A0K2T7K4"/>
<sequence>MLEDFLFPQMEKEDINDIWFQQDGVTCHTANVTVDLLRTVFDNLIISRNGNVNWPPRSCDLTPLYYFLWGTVKDKCYANHSETIDDLKHEIGVAIAAIEAHTIGNVLKNWVDRMGYCKASDSGHMNKMVFHH</sequence>
<dbReference type="EMBL" id="HACA01004622">
    <property type="protein sequence ID" value="CDW21983.1"/>
    <property type="molecule type" value="Transcribed_RNA"/>
</dbReference>
<protein>
    <submittedName>
        <fullName evidence="1">Putative LOC100569746 [Acyrthosiphon pisum]</fullName>
    </submittedName>
</protein>
<dbReference type="Gene3D" id="3.30.420.10">
    <property type="entry name" value="Ribonuclease H-like superfamily/Ribonuclease H"/>
    <property type="match status" value="1"/>
</dbReference>